<dbReference type="RefSeq" id="WP_153138991.1">
    <property type="nucleotide sequence ID" value="NZ_JAQQFH010000007.1"/>
</dbReference>
<dbReference type="PANTHER" id="PTHR41252">
    <property type="entry name" value="BLR2505 PROTEIN"/>
    <property type="match status" value="1"/>
</dbReference>
<protein>
    <submittedName>
        <fullName evidence="2">Nuclear transport factor 2 family protein</fullName>
    </submittedName>
</protein>
<dbReference type="InterPro" id="IPR037401">
    <property type="entry name" value="SnoaL-like"/>
</dbReference>
<dbReference type="Pfam" id="PF12680">
    <property type="entry name" value="SnoaL_2"/>
    <property type="match status" value="1"/>
</dbReference>
<dbReference type="SUPFAM" id="SSF54427">
    <property type="entry name" value="NTF2-like"/>
    <property type="match status" value="1"/>
</dbReference>
<evidence type="ECO:0000259" key="1">
    <source>
        <dbReference type="Pfam" id="PF12680"/>
    </source>
</evidence>
<dbReference type="EMBL" id="JAQQFN010000009">
    <property type="protein sequence ID" value="MFL9884038.1"/>
    <property type="molecule type" value="Genomic_DNA"/>
</dbReference>
<organism evidence="2 3">
    <name type="scientific">Paraburkholderia agricolaris</name>
    <dbReference type="NCBI Taxonomy" id="2152888"/>
    <lineage>
        <taxon>Bacteria</taxon>
        <taxon>Pseudomonadati</taxon>
        <taxon>Pseudomonadota</taxon>
        <taxon>Betaproteobacteria</taxon>
        <taxon>Burkholderiales</taxon>
        <taxon>Burkholderiaceae</taxon>
        <taxon>Paraburkholderia</taxon>
    </lineage>
</organism>
<proteinExistence type="predicted"/>
<comment type="caution">
    <text evidence="2">The sequence shown here is derived from an EMBL/GenBank/DDBJ whole genome shotgun (WGS) entry which is preliminary data.</text>
</comment>
<sequence length="139" mass="15242">MTTVENKALVQRIMEARAQGDHGAFRAAMADDFVWRIIGKTAWSGTYNGKAAVMERLLAPLYAQFTAPSRITPSRILADGDYVVVECEGDATTLSGERYANTYCFVIRVEDGMLRELTEYCDTALIDRVLSAPPGTALA</sequence>
<dbReference type="Proteomes" id="UP001629249">
    <property type="component" value="Unassembled WGS sequence"/>
</dbReference>
<feature type="domain" description="SnoaL-like" evidence="1">
    <location>
        <begin position="10"/>
        <end position="116"/>
    </location>
</feature>
<accession>A0ABW8ZNX3</accession>
<name>A0ABW8ZNX3_9BURK</name>
<evidence type="ECO:0000313" key="2">
    <source>
        <dbReference type="EMBL" id="MFL9884038.1"/>
    </source>
</evidence>
<dbReference type="PANTHER" id="PTHR41252:SF1">
    <property type="entry name" value="BLR2505 PROTEIN"/>
    <property type="match status" value="1"/>
</dbReference>
<dbReference type="Gene3D" id="3.10.450.50">
    <property type="match status" value="1"/>
</dbReference>
<dbReference type="InterPro" id="IPR032710">
    <property type="entry name" value="NTF2-like_dom_sf"/>
</dbReference>
<reference evidence="2 3" key="1">
    <citation type="journal article" date="2024" name="Chem. Sci.">
        <title>Discovery of megapolipeptins by genome mining of a Burkholderiales bacteria collection.</title>
        <authorList>
            <person name="Paulo B.S."/>
            <person name="Recchia M.J.J."/>
            <person name="Lee S."/>
            <person name="Fergusson C.H."/>
            <person name="Romanowski S.B."/>
            <person name="Hernandez A."/>
            <person name="Krull N."/>
            <person name="Liu D.Y."/>
            <person name="Cavanagh H."/>
            <person name="Bos A."/>
            <person name="Gray C.A."/>
            <person name="Murphy B.T."/>
            <person name="Linington R.G."/>
            <person name="Eustaquio A.S."/>
        </authorList>
    </citation>
    <scope>NUCLEOTIDE SEQUENCE [LARGE SCALE GENOMIC DNA]</scope>
    <source>
        <strain evidence="2 3">RL16-012-BIC-B</strain>
    </source>
</reference>
<keyword evidence="3" id="KW-1185">Reference proteome</keyword>
<evidence type="ECO:0000313" key="3">
    <source>
        <dbReference type="Proteomes" id="UP001629249"/>
    </source>
</evidence>
<gene>
    <name evidence="2" type="ORF">PQR66_13425</name>
</gene>